<keyword evidence="1" id="KW-0472">Membrane</keyword>
<organism evidence="2 3">
    <name type="scientific">Gimesia alba</name>
    <dbReference type="NCBI Taxonomy" id="2527973"/>
    <lineage>
        <taxon>Bacteria</taxon>
        <taxon>Pseudomonadati</taxon>
        <taxon>Planctomycetota</taxon>
        <taxon>Planctomycetia</taxon>
        <taxon>Planctomycetales</taxon>
        <taxon>Planctomycetaceae</taxon>
        <taxon>Gimesia</taxon>
    </lineage>
</organism>
<protein>
    <submittedName>
        <fullName evidence="2">Uncharacterized protein</fullName>
    </submittedName>
</protein>
<dbReference type="EMBL" id="CP036269">
    <property type="protein sequence ID" value="QDT43672.1"/>
    <property type="molecule type" value="Genomic_DNA"/>
</dbReference>
<proteinExistence type="predicted"/>
<dbReference type="KEGG" id="gaz:Pan241w_37740"/>
<feature type="transmembrane region" description="Helical" evidence="1">
    <location>
        <begin position="61"/>
        <end position="77"/>
    </location>
</feature>
<keyword evidence="1" id="KW-1133">Transmembrane helix</keyword>
<dbReference type="AlphaFoldDB" id="A0A517RIH4"/>
<keyword evidence="1" id="KW-0812">Transmembrane</keyword>
<name>A0A517RIH4_9PLAN</name>
<dbReference type="RefSeq" id="WP_145218527.1">
    <property type="nucleotide sequence ID" value="NZ_CP036269.1"/>
</dbReference>
<evidence type="ECO:0000313" key="2">
    <source>
        <dbReference type="EMBL" id="QDT43672.1"/>
    </source>
</evidence>
<sequence>MPFGIKCIFTVAAILVGITFYFIDSKANNAGPDWIWRGGKNDFFRNMICKEDGSFRKYTKAGAYLWFALFILIIWLTP</sequence>
<keyword evidence="3" id="KW-1185">Reference proteome</keyword>
<accession>A0A517RIH4</accession>
<evidence type="ECO:0000256" key="1">
    <source>
        <dbReference type="SAM" id="Phobius"/>
    </source>
</evidence>
<gene>
    <name evidence="2" type="ORF">Pan241w_37740</name>
</gene>
<reference evidence="2 3" key="1">
    <citation type="submission" date="2019-02" db="EMBL/GenBank/DDBJ databases">
        <title>Deep-cultivation of Planctomycetes and their phenomic and genomic characterization uncovers novel biology.</title>
        <authorList>
            <person name="Wiegand S."/>
            <person name="Jogler M."/>
            <person name="Boedeker C."/>
            <person name="Pinto D."/>
            <person name="Vollmers J."/>
            <person name="Rivas-Marin E."/>
            <person name="Kohn T."/>
            <person name="Peeters S.H."/>
            <person name="Heuer A."/>
            <person name="Rast P."/>
            <person name="Oberbeckmann S."/>
            <person name="Bunk B."/>
            <person name="Jeske O."/>
            <person name="Meyerdierks A."/>
            <person name="Storesund J.E."/>
            <person name="Kallscheuer N."/>
            <person name="Luecker S."/>
            <person name="Lage O.M."/>
            <person name="Pohl T."/>
            <person name="Merkel B.J."/>
            <person name="Hornburger P."/>
            <person name="Mueller R.-W."/>
            <person name="Bruemmer F."/>
            <person name="Labrenz M."/>
            <person name="Spormann A.M."/>
            <person name="Op den Camp H."/>
            <person name="Overmann J."/>
            <person name="Amann R."/>
            <person name="Jetten M.S.M."/>
            <person name="Mascher T."/>
            <person name="Medema M.H."/>
            <person name="Devos D.P."/>
            <person name="Kaster A.-K."/>
            <person name="Ovreas L."/>
            <person name="Rohde M."/>
            <person name="Galperin M.Y."/>
            <person name="Jogler C."/>
        </authorList>
    </citation>
    <scope>NUCLEOTIDE SEQUENCE [LARGE SCALE GENOMIC DNA]</scope>
    <source>
        <strain evidence="2 3">Pan241w</strain>
    </source>
</reference>
<dbReference type="Proteomes" id="UP000317171">
    <property type="component" value="Chromosome"/>
</dbReference>
<dbReference type="OrthoDB" id="9981363at2"/>
<feature type="transmembrane region" description="Helical" evidence="1">
    <location>
        <begin position="7"/>
        <end position="23"/>
    </location>
</feature>
<evidence type="ECO:0000313" key="3">
    <source>
        <dbReference type="Proteomes" id="UP000317171"/>
    </source>
</evidence>